<evidence type="ECO:0000313" key="2">
    <source>
        <dbReference type="Proteomes" id="UP001181693"/>
    </source>
</evidence>
<reference evidence="1" key="1">
    <citation type="thesis" date="2020" institute="ProQuest LLC" country="789 East Eisenhower Parkway, Ann Arbor, MI, USA">
        <title>Comparative Genomics and Chromosome Evolution.</title>
        <authorList>
            <person name="Mudd A.B."/>
        </authorList>
    </citation>
    <scope>NUCLEOTIDE SEQUENCE</scope>
    <source>
        <strain evidence="1">1538</strain>
        <tissue evidence="1">Blood</tissue>
    </source>
</reference>
<protein>
    <submittedName>
        <fullName evidence="1">Uncharacterized protein</fullName>
    </submittedName>
</protein>
<dbReference type="EMBL" id="DYDO01000001">
    <property type="protein sequence ID" value="DBA34186.1"/>
    <property type="molecule type" value="Genomic_DNA"/>
</dbReference>
<proteinExistence type="predicted"/>
<dbReference type="AlphaFoldDB" id="A0AAV3AS23"/>
<name>A0AAV3AS23_PYXAD</name>
<comment type="caution">
    <text evidence="1">The sequence shown here is derived from an EMBL/GenBank/DDBJ whole genome shotgun (WGS) entry which is preliminary data.</text>
</comment>
<sequence length="98" mass="10810">MELGHTISNMIKKKKLVLTSSLKPGAPPSTFQKPPGCFWVVTEKSGHSTGAHTCLQLNKYSGENSKKGQQAWHTSSLVLASQRLSMTQMCWHEEVGQI</sequence>
<gene>
    <name evidence="1" type="ORF">GDO54_001769</name>
</gene>
<organism evidence="1 2">
    <name type="scientific">Pyxicephalus adspersus</name>
    <name type="common">African bullfrog</name>
    <dbReference type="NCBI Taxonomy" id="30357"/>
    <lineage>
        <taxon>Eukaryota</taxon>
        <taxon>Metazoa</taxon>
        <taxon>Chordata</taxon>
        <taxon>Craniata</taxon>
        <taxon>Vertebrata</taxon>
        <taxon>Euteleostomi</taxon>
        <taxon>Amphibia</taxon>
        <taxon>Batrachia</taxon>
        <taxon>Anura</taxon>
        <taxon>Neobatrachia</taxon>
        <taxon>Ranoidea</taxon>
        <taxon>Pyxicephalidae</taxon>
        <taxon>Pyxicephalinae</taxon>
        <taxon>Pyxicephalus</taxon>
    </lineage>
</organism>
<dbReference type="Proteomes" id="UP001181693">
    <property type="component" value="Unassembled WGS sequence"/>
</dbReference>
<keyword evidence="2" id="KW-1185">Reference proteome</keyword>
<evidence type="ECO:0000313" key="1">
    <source>
        <dbReference type="EMBL" id="DBA34186.1"/>
    </source>
</evidence>
<accession>A0AAV3AS23</accession>